<dbReference type="Gene3D" id="2.40.50.100">
    <property type="match status" value="1"/>
</dbReference>
<dbReference type="GO" id="GO:1990281">
    <property type="term" value="C:efflux pump complex"/>
    <property type="evidence" value="ECO:0007669"/>
    <property type="project" value="TreeGrafter"/>
</dbReference>
<keyword evidence="5" id="KW-1133">Transmembrane helix</keyword>
<name>A0A8E3YMQ8_PRORE</name>
<keyword evidence="4" id="KW-0175">Coiled coil</keyword>
<dbReference type="EMBL" id="SHDO01000010">
    <property type="protein sequence ID" value="MBX6980996.1"/>
    <property type="molecule type" value="Genomic_DNA"/>
</dbReference>
<keyword evidence="3" id="KW-0813">Transport</keyword>
<dbReference type="Gene3D" id="6.10.140.1990">
    <property type="match status" value="1"/>
</dbReference>
<comment type="similarity">
    <text evidence="2">Belongs to the membrane fusion protein (MFP) (TC 8.A.1) family.</text>
</comment>
<dbReference type="GO" id="GO:0015562">
    <property type="term" value="F:efflux transmembrane transporter activity"/>
    <property type="evidence" value="ECO:0007669"/>
    <property type="project" value="TreeGrafter"/>
</dbReference>
<protein>
    <submittedName>
        <fullName evidence="9">Efflux RND transporter periplasmic adaptor subunit</fullName>
    </submittedName>
</protein>
<gene>
    <name evidence="9" type="ORF">EX242_12080</name>
</gene>
<evidence type="ECO:0000256" key="2">
    <source>
        <dbReference type="ARBA" id="ARBA00009477"/>
    </source>
</evidence>
<evidence type="ECO:0000256" key="4">
    <source>
        <dbReference type="ARBA" id="ARBA00023054"/>
    </source>
</evidence>
<dbReference type="GO" id="GO:1990195">
    <property type="term" value="C:macrolide transmembrane transporter complex"/>
    <property type="evidence" value="ECO:0007669"/>
    <property type="project" value="InterPro"/>
</dbReference>
<evidence type="ECO:0000256" key="1">
    <source>
        <dbReference type="ARBA" id="ARBA00004196"/>
    </source>
</evidence>
<proteinExistence type="inferred from homology"/>
<evidence type="ECO:0000313" key="10">
    <source>
        <dbReference type="Proteomes" id="UP000824410"/>
    </source>
</evidence>
<comment type="subcellular location">
    <subcellularLocation>
        <location evidence="1">Cell envelope</location>
    </subcellularLocation>
</comment>
<dbReference type="Gene3D" id="2.40.420.20">
    <property type="match status" value="1"/>
</dbReference>
<dbReference type="Proteomes" id="UP000824410">
    <property type="component" value="Unassembled WGS sequence"/>
</dbReference>
<dbReference type="InterPro" id="IPR006143">
    <property type="entry name" value="RND_pump_MFP"/>
</dbReference>
<organism evidence="9 10">
    <name type="scientific">Providencia rettgeri</name>
    <dbReference type="NCBI Taxonomy" id="587"/>
    <lineage>
        <taxon>Bacteria</taxon>
        <taxon>Pseudomonadati</taxon>
        <taxon>Pseudomonadota</taxon>
        <taxon>Gammaproteobacteria</taxon>
        <taxon>Enterobacterales</taxon>
        <taxon>Morganellaceae</taxon>
        <taxon>Providencia</taxon>
    </lineage>
</organism>
<keyword evidence="5" id="KW-0472">Membrane</keyword>
<dbReference type="Pfam" id="PF25990">
    <property type="entry name" value="Beta-barrel_YknX"/>
    <property type="match status" value="1"/>
</dbReference>
<evidence type="ECO:0000256" key="3">
    <source>
        <dbReference type="ARBA" id="ARBA00022448"/>
    </source>
</evidence>
<dbReference type="SUPFAM" id="SSF111369">
    <property type="entry name" value="HlyD-like secretion proteins"/>
    <property type="match status" value="1"/>
</dbReference>
<dbReference type="RefSeq" id="WP_129465927.1">
    <property type="nucleotide sequence ID" value="NZ_ABEXOQ020000007.1"/>
</dbReference>
<dbReference type="Pfam" id="PF25917">
    <property type="entry name" value="BSH_RND"/>
    <property type="match status" value="1"/>
</dbReference>
<feature type="domain" description="Multidrug resistance protein MdtA-like C-terminal permuted SH3" evidence="7">
    <location>
        <begin position="327"/>
        <end position="384"/>
    </location>
</feature>
<dbReference type="InterPro" id="IPR058627">
    <property type="entry name" value="MdtA-like_C"/>
</dbReference>
<dbReference type="InterPro" id="IPR030190">
    <property type="entry name" value="MacA_alpha-hairpin_sf"/>
</dbReference>
<dbReference type="PANTHER" id="PTHR30469">
    <property type="entry name" value="MULTIDRUG RESISTANCE PROTEIN MDTA"/>
    <property type="match status" value="1"/>
</dbReference>
<dbReference type="NCBIfam" id="TIGR01730">
    <property type="entry name" value="RND_mfp"/>
    <property type="match status" value="1"/>
</dbReference>
<dbReference type="GO" id="GO:0030313">
    <property type="term" value="C:cell envelope"/>
    <property type="evidence" value="ECO:0007669"/>
    <property type="project" value="UniProtKB-SubCell"/>
</dbReference>
<sequence length="390" mass="43024">MKQWAQRFKLRGSNLLIVLGITAALFAIVYFATTRTESNIAQEMTVITADRGDIEKIIMVTGTLKPSVQVNVGAQVNGQIKYLYAKQGDKVFKGQILAEIDPAIQKSDLRNAIAKLSSVRAQKASSEAILVQYRKAFERQKKLRKDGSGIDSDYEQAQAQYEAQQYQVKMNEALIVQSEMEVETANANLSYTQILAPIAGEVLGIVANEGQTIVSSQTAPTILVLANLDKMQIQTRISEADIQSVHSGQPLYFYVLADPDKRYEGTMGYVQPVPQEALEERNMASANNQQNNAVYYSGTFEVDNKNRELKTSMTAQVFIRVAQVKGVVRIPVNALGRSIAANEYEITVLNGNQPETKTVVVGITDRHFVQIIQGLEEGEQVIVSNNIGVS</sequence>
<evidence type="ECO:0000259" key="7">
    <source>
        <dbReference type="Pfam" id="PF25967"/>
    </source>
</evidence>
<dbReference type="Gene3D" id="2.40.30.170">
    <property type="match status" value="1"/>
</dbReference>
<feature type="transmembrane region" description="Helical" evidence="5">
    <location>
        <begin position="12"/>
        <end position="32"/>
    </location>
</feature>
<dbReference type="GO" id="GO:1990961">
    <property type="term" value="P:xenobiotic detoxification by transmembrane export across the plasma membrane"/>
    <property type="evidence" value="ECO:0007669"/>
    <property type="project" value="InterPro"/>
</dbReference>
<dbReference type="Pfam" id="PF25967">
    <property type="entry name" value="RND-MFP_C"/>
    <property type="match status" value="1"/>
</dbReference>
<dbReference type="GO" id="GO:0019898">
    <property type="term" value="C:extrinsic component of membrane"/>
    <property type="evidence" value="ECO:0007669"/>
    <property type="project" value="InterPro"/>
</dbReference>
<reference evidence="9" key="1">
    <citation type="submission" date="2019-02" db="EMBL/GenBank/DDBJ databases">
        <title>Genomic characterization of isolates from hospital effluents in KZN, South Africa.</title>
        <authorList>
            <person name="Ntshobeni N."/>
            <person name="Allam M."/>
            <person name="Ismail A."/>
            <person name="Amoako D."/>
            <person name="Essack S."/>
            <person name="Chenia H."/>
        </authorList>
    </citation>
    <scope>NUCLEOTIDE SEQUENCE</scope>
    <source>
        <strain evidence="9">AFE97_S1</strain>
    </source>
</reference>
<dbReference type="AlphaFoldDB" id="A0A8E3YMQ8"/>
<dbReference type="InterPro" id="IPR058636">
    <property type="entry name" value="Beta-barrel_YknX"/>
</dbReference>
<keyword evidence="5" id="KW-0812">Transmembrane</keyword>
<feature type="domain" description="Multidrug resistance protein MdtA-like barrel-sandwich hybrid" evidence="6">
    <location>
        <begin position="69"/>
        <end position="224"/>
    </location>
</feature>
<evidence type="ECO:0000259" key="6">
    <source>
        <dbReference type="Pfam" id="PF25917"/>
    </source>
</evidence>
<comment type="caution">
    <text evidence="9">The sequence shown here is derived from an EMBL/GenBank/DDBJ whole genome shotgun (WGS) entry which is preliminary data.</text>
</comment>
<evidence type="ECO:0000259" key="8">
    <source>
        <dbReference type="Pfam" id="PF25990"/>
    </source>
</evidence>
<accession>A0A8E3YMQ8</accession>
<dbReference type="PANTHER" id="PTHR30469:SF33">
    <property type="entry name" value="SLR1207 PROTEIN"/>
    <property type="match status" value="1"/>
</dbReference>
<dbReference type="InterPro" id="IPR058625">
    <property type="entry name" value="MdtA-like_BSH"/>
</dbReference>
<evidence type="ECO:0000256" key="5">
    <source>
        <dbReference type="SAM" id="Phobius"/>
    </source>
</evidence>
<feature type="domain" description="YknX-like beta-barrel" evidence="8">
    <location>
        <begin position="231"/>
        <end position="317"/>
    </location>
</feature>
<evidence type="ECO:0000313" key="9">
    <source>
        <dbReference type="EMBL" id="MBX6980996.1"/>
    </source>
</evidence>